<keyword evidence="1" id="KW-0472">Membrane</keyword>
<dbReference type="AlphaFoldDB" id="A0A830G7Q0"/>
<dbReference type="InterPro" id="IPR003362">
    <property type="entry name" value="Bact_transf"/>
</dbReference>
<feature type="transmembrane region" description="Helical" evidence="1">
    <location>
        <begin position="115"/>
        <end position="133"/>
    </location>
</feature>
<feature type="transmembrane region" description="Helical" evidence="1">
    <location>
        <begin position="84"/>
        <end position="103"/>
    </location>
</feature>
<evidence type="ECO:0000259" key="2">
    <source>
        <dbReference type="Pfam" id="PF02397"/>
    </source>
</evidence>
<dbReference type="Pfam" id="PF02397">
    <property type="entry name" value="Bac_transf"/>
    <property type="match status" value="1"/>
</dbReference>
<evidence type="ECO:0000256" key="1">
    <source>
        <dbReference type="SAM" id="Phobius"/>
    </source>
</evidence>
<protein>
    <recommendedName>
        <fullName evidence="2">Bacterial sugar transferase domain-containing protein</fullName>
    </recommendedName>
</protein>
<keyword evidence="4" id="KW-1185">Reference proteome</keyword>
<proteinExistence type="predicted"/>
<feature type="domain" description="Bacterial sugar transferase" evidence="2">
    <location>
        <begin position="286"/>
        <end position="461"/>
    </location>
</feature>
<dbReference type="PANTHER" id="PTHR30576">
    <property type="entry name" value="COLANIC BIOSYNTHESIS UDP-GLUCOSE LIPID CARRIER TRANSFERASE"/>
    <property type="match status" value="1"/>
</dbReference>
<organism evidence="3 4">
    <name type="scientific">Halarchaeum nitratireducens</name>
    <dbReference type="NCBI Taxonomy" id="489913"/>
    <lineage>
        <taxon>Archaea</taxon>
        <taxon>Methanobacteriati</taxon>
        <taxon>Methanobacteriota</taxon>
        <taxon>Stenosarchaea group</taxon>
        <taxon>Halobacteria</taxon>
        <taxon>Halobacteriales</taxon>
        <taxon>Halobacteriaceae</taxon>
    </lineage>
</organism>
<keyword evidence="1" id="KW-1133">Transmembrane helix</keyword>
<feature type="transmembrane region" description="Helical" evidence="1">
    <location>
        <begin position="45"/>
        <end position="72"/>
    </location>
</feature>
<keyword evidence="1" id="KW-0812">Transmembrane</keyword>
<comment type="caution">
    <text evidence="3">The sequence shown here is derived from an EMBL/GenBank/DDBJ whole genome shotgun (WGS) entry which is preliminary data.</text>
</comment>
<sequence length="472" mass="50532">MHDATHTRRALRIVGTTLLTALAVLIANAAPTQTALARLPGSRFVALSFGGVGLLARLGAALVVTVLVVHALRDPSARRPHETVAATLRALGAVALSLAALGYFDVPYRLPRTTLVGTVAVLAVLLPAWFVALDRGRNRAEGTLVVGADPRQISAALEATARPVVGYASAVSWPSGPAADGQVDTDGGDDSVATTLAEHERLGGLSRLDDLLANADVDTVVPALPHADRAEFFGILDVCRRHGVDVSVPDEHGGVLLAEEEGDADRRGGFDRIDLEPWGVGARVGKRAFDVCFAALVLCATLPVFALAALAITIEDGGSVFYAQERTTLFGDTFDVYKFRTMRPESESATPGAGDDRVTRVGRLLRRTHVDELPQFWAVLRGRMSVVGPRAAWTAEEELLLAETGAWRKRWFVKPGLTGLAQLHDVSSETPAEKVRYDVEYIRRRSLALDASIVARQLWRVATEVGSLVRGV</sequence>
<dbReference type="GO" id="GO:0016780">
    <property type="term" value="F:phosphotransferase activity, for other substituted phosphate groups"/>
    <property type="evidence" value="ECO:0007669"/>
    <property type="project" value="TreeGrafter"/>
</dbReference>
<gene>
    <name evidence="3" type="ORF">GCM10009021_06980</name>
</gene>
<feature type="transmembrane region" description="Helical" evidence="1">
    <location>
        <begin position="291"/>
        <end position="314"/>
    </location>
</feature>
<name>A0A830G7Q0_9EURY</name>
<dbReference type="RefSeq" id="WP_188877139.1">
    <property type="nucleotide sequence ID" value="NZ_BMOQ01000002.1"/>
</dbReference>
<evidence type="ECO:0000313" key="3">
    <source>
        <dbReference type="EMBL" id="GGN09906.1"/>
    </source>
</evidence>
<accession>A0A830G7Q0</accession>
<dbReference type="PANTHER" id="PTHR30576:SF0">
    <property type="entry name" value="UNDECAPRENYL-PHOSPHATE N-ACETYLGALACTOSAMINYL 1-PHOSPHATE TRANSFERASE-RELATED"/>
    <property type="match status" value="1"/>
</dbReference>
<evidence type="ECO:0000313" key="4">
    <source>
        <dbReference type="Proteomes" id="UP000608850"/>
    </source>
</evidence>
<dbReference type="EMBL" id="BMOQ01000002">
    <property type="protein sequence ID" value="GGN09906.1"/>
    <property type="molecule type" value="Genomic_DNA"/>
</dbReference>
<reference evidence="3 4" key="1">
    <citation type="journal article" date="2019" name="Int. J. Syst. Evol. Microbiol.">
        <title>The Global Catalogue of Microorganisms (GCM) 10K type strain sequencing project: providing services to taxonomists for standard genome sequencing and annotation.</title>
        <authorList>
            <consortium name="The Broad Institute Genomics Platform"/>
            <consortium name="The Broad Institute Genome Sequencing Center for Infectious Disease"/>
            <person name="Wu L."/>
            <person name="Ma J."/>
        </authorList>
    </citation>
    <scope>NUCLEOTIDE SEQUENCE [LARGE SCALE GENOMIC DNA]</scope>
    <source>
        <strain evidence="3 4">JCM 16331</strain>
    </source>
</reference>
<dbReference type="Proteomes" id="UP000608850">
    <property type="component" value="Unassembled WGS sequence"/>
</dbReference>
<dbReference type="OrthoDB" id="340745at2157"/>